<keyword evidence="1" id="KW-0812">Transmembrane</keyword>
<protein>
    <recommendedName>
        <fullName evidence="4">G protein-coupled receptor</fullName>
    </recommendedName>
</protein>
<feature type="transmembrane region" description="Helical" evidence="1">
    <location>
        <begin position="58"/>
        <end position="81"/>
    </location>
</feature>
<proteinExistence type="predicted"/>
<name>A0ABR4A3Z9_9LECA</name>
<organism evidence="2 3">
    <name type="scientific">Stereocaulon virgatum</name>
    <dbReference type="NCBI Taxonomy" id="373712"/>
    <lineage>
        <taxon>Eukaryota</taxon>
        <taxon>Fungi</taxon>
        <taxon>Dikarya</taxon>
        <taxon>Ascomycota</taxon>
        <taxon>Pezizomycotina</taxon>
        <taxon>Lecanoromycetes</taxon>
        <taxon>OSLEUM clade</taxon>
        <taxon>Lecanoromycetidae</taxon>
        <taxon>Lecanorales</taxon>
        <taxon>Lecanorineae</taxon>
        <taxon>Stereocaulaceae</taxon>
        <taxon>Stereocaulon</taxon>
    </lineage>
</organism>
<feature type="transmembrane region" description="Helical" evidence="1">
    <location>
        <begin position="351"/>
        <end position="376"/>
    </location>
</feature>
<keyword evidence="3" id="KW-1185">Reference proteome</keyword>
<sequence length="378" mass="42315">MANTTSIDCSKFASRTSFPNYIATIRSVTANNLTLVDHCKSQVCNALWGSGNPDISGIGMIVGYTIENTLGFCLVLALYLLRRKESHGQRSSNVALLDRYLAVTTLGCSTFHDCAVFFTFSIQLACIVVLSRLDFGISANGMGDSTAKITRAISLLTMLPIMYVPFNPELLRERSANARISILKEQKSKYRREQLRFLLFALCLLLFIYPFLSRMMETFGPNMIGGSNAIISTAEWDVIQAVCIANVPPVTGKEIIVMDVFSVVGSLFVCLLGLAKVVWLAIQRQHVDSRLFRYIRERRLNGRSFESRSSITLFIAIPIIAVSQLWTVFRLRTFQEQVSQTSGNQDTDGQWTFGQIVAVTIFVPVLVECWFTWLYALS</sequence>
<reference evidence="2 3" key="1">
    <citation type="submission" date="2024-09" db="EMBL/GenBank/DDBJ databases">
        <title>Rethinking Asexuality: The Enigmatic Case of Functional Sexual Genes in Lepraria (Stereocaulaceae).</title>
        <authorList>
            <person name="Doellman M."/>
            <person name="Sun Y."/>
            <person name="Barcenas-Pena A."/>
            <person name="Lumbsch H.T."/>
            <person name="Grewe F."/>
        </authorList>
    </citation>
    <scope>NUCLEOTIDE SEQUENCE [LARGE SCALE GENOMIC DNA]</scope>
    <source>
        <strain evidence="2 3">Mercado 3170</strain>
    </source>
</reference>
<dbReference type="Proteomes" id="UP001590950">
    <property type="component" value="Unassembled WGS sequence"/>
</dbReference>
<gene>
    <name evidence="2" type="ORF">N7G274_007525</name>
</gene>
<evidence type="ECO:0008006" key="4">
    <source>
        <dbReference type="Google" id="ProtNLM"/>
    </source>
</evidence>
<keyword evidence="1" id="KW-0472">Membrane</keyword>
<accession>A0ABR4A3Z9</accession>
<evidence type="ECO:0000256" key="1">
    <source>
        <dbReference type="SAM" id="Phobius"/>
    </source>
</evidence>
<feature type="transmembrane region" description="Helical" evidence="1">
    <location>
        <begin position="195"/>
        <end position="212"/>
    </location>
</feature>
<evidence type="ECO:0000313" key="2">
    <source>
        <dbReference type="EMBL" id="KAL2039666.1"/>
    </source>
</evidence>
<feature type="transmembrane region" description="Helical" evidence="1">
    <location>
        <begin position="311"/>
        <end position="331"/>
    </location>
</feature>
<dbReference type="EMBL" id="JBEFKJ010000024">
    <property type="protein sequence ID" value="KAL2039666.1"/>
    <property type="molecule type" value="Genomic_DNA"/>
</dbReference>
<feature type="transmembrane region" description="Helical" evidence="1">
    <location>
        <begin position="260"/>
        <end position="282"/>
    </location>
</feature>
<evidence type="ECO:0000313" key="3">
    <source>
        <dbReference type="Proteomes" id="UP001590950"/>
    </source>
</evidence>
<comment type="caution">
    <text evidence="2">The sequence shown here is derived from an EMBL/GenBank/DDBJ whole genome shotgun (WGS) entry which is preliminary data.</text>
</comment>
<keyword evidence="1" id="KW-1133">Transmembrane helix</keyword>